<evidence type="ECO:0000313" key="2">
    <source>
        <dbReference type="EMBL" id="GAA2044449.1"/>
    </source>
</evidence>
<comment type="caution">
    <text evidence="2">The sequence shown here is derived from an EMBL/GenBank/DDBJ whole genome shotgun (WGS) entry which is preliminary data.</text>
</comment>
<proteinExistence type="predicted"/>
<feature type="domain" description="HTH-like" evidence="1">
    <location>
        <begin position="26"/>
        <end position="77"/>
    </location>
</feature>
<keyword evidence="3" id="KW-1185">Reference proteome</keyword>
<evidence type="ECO:0000313" key="3">
    <source>
        <dbReference type="Proteomes" id="UP001501461"/>
    </source>
</evidence>
<dbReference type="PANTHER" id="PTHR46889">
    <property type="entry name" value="TRANSPOSASE INSF FOR INSERTION SEQUENCE IS3B-RELATED"/>
    <property type="match status" value="1"/>
</dbReference>
<accession>A0ABP5GER9</accession>
<dbReference type="PANTHER" id="PTHR46889:SF5">
    <property type="entry name" value="INTEGRASE PROTEIN"/>
    <property type="match status" value="1"/>
</dbReference>
<name>A0ABP5GER9_9MICC</name>
<protein>
    <recommendedName>
        <fullName evidence="1">HTH-like domain-containing protein</fullName>
    </recommendedName>
</protein>
<dbReference type="InterPro" id="IPR025948">
    <property type="entry name" value="HTH-like_dom"/>
</dbReference>
<reference evidence="3" key="1">
    <citation type="journal article" date="2019" name="Int. J. Syst. Evol. Microbiol.">
        <title>The Global Catalogue of Microorganisms (GCM) 10K type strain sequencing project: providing services to taxonomists for standard genome sequencing and annotation.</title>
        <authorList>
            <consortium name="The Broad Institute Genomics Platform"/>
            <consortium name="The Broad Institute Genome Sequencing Center for Infectious Disease"/>
            <person name="Wu L."/>
            <person name="Ma J."/>
        </authorList>
    </citation>
    <scope>NUCLEOTIDE SEQUENCE [LARGE SCALE GENOMIC DNA]</scope>
    <source>
        <strain evidence="3">JCM 13595</strain>
    </source>
</reference>
<dbReference type="InterPro" id="IPR050900">
    <property type="entry name" value="Transposase_IS3/IS150/IS904"/>
</dbReference>
<dbReference type="EMBL" id="BAAAMN010000053">
    <property type="protein sequence ID" value="GAA2044449.1"/>
    <property type="molecule type" value="Genomic_DNA"/>
</dbReference>
<organism evidence="2 3">
    <name type="scientific">Yaniella flava</name>
    <dbReference type="NCBI Taxonomy" id="287930"/>
    <lineage>
        <taxon>Bacteria</taxon>
        <taxon>Bacillati</taxon>
        <taxon>Actinomycetota</taxon>
        <taxon>Actinomycetes</taxon>
        <taxon>Micrococcales</taxon>
        <taxon>Micrococcaceae</taxon>
        <taxon>Yaniella</taxon>
    </lineage>
</organism>
<dbReference type="Proteomes" id="UP001501461">
    <property type="component" value="Unassembled WGS sequence"/>
</dbReference>
<gene>
    <name evidence="2" type="ORF">GCM10009720_26770</name>
</gene>
<evidence type="ECO:0000259" key="1">
    <source>
        <dbReference type="Pfam" id="PF13276"/>
    </source>
</evidence>
<dbReference type="Pfam" id="PF13276">
    <property type="entry name" value="HTH_21"/>
    <property type="match status" value="1"/>
</dbReference>
<sequence>MLGVSRASFYRWRHPKPPSAQQVRHQQLVAAVKAEYTAAEGMAGRRQLTRLLNTKGVDISESTVGAIMRAHDLRAIRTTVWKQTTVQDPQARTEHIVNHMVDDHGDRDFSSDTPGARLVGDITYLKTAWIPVIVATLDNLAIFQ</sequence>